<sequence>MIRKMRSLSILSNYPQLKNAVMLAEKVSKEMDLEPVIMPQLDDNILNNIVKDMEYRYSDIFNEYKYTKDLFVRKVLEKEGKGEKKSSLTNFPYYVVPFSSKTVVRMIGEDQIPAHGVILNGTVRLSFLPYESYSTLEQRINSKEEDDVVVTFKDEKITNFERKRSIFIEPNLVTKILSSKGAIEGSLWTSVETLLIFPMINMNVYDDNVVEIIMEDEISFKIEKGKATRDDVNIGNTVDLEEKAKIYYDHKTKKNLQKEIIIKALISKLP</sequence>
<gene>
    <name evidence="1" type="ORF">GC250_05105</name>
</gene>
<reference evidence="1 2" key="1">
    <citation type="submission" date="2019-10" db="EMBL/GenBank/DDBJ databases">
        <title>Sequencing and Assembly of Multiple Reported Metal-Biooxidizing Members of the Extremely Thermoacidophilic Archaeal Family Sulfolobaceae.</title>
        <authorList>
            <person name="Counts J.A."/>
            <person name="Kelly R.M."/>
        </authorList>
    </citation>
    <scope>NUCLEOTIDE SEQUENCE [LARGE SCALE GENOMIC DNA]</scope>
    <source>
        <strain evidence="1 2">DSM 6482</strain>
    </source>
</reference>
<proteinExistence type="predicted"/>
<dbReference type="EMBL" id="WGGD01000005">
    <property type="protein sequence ID" value="MUN28827.1"/>
    <property type="molecule type" value="Genomic_DNA"/>
</dbReference>
<keyword evidence="2" id="KW-1185">Reference proteome</keyword>
<protein>
    <submittedName>
        <fullName evidence="1">Uncharacterized protein</fullName>
    </submittedName>
</protein>
<dbReference type="AlphaFoldDB" id="A0A6A9QHU9"/>
<evidence type="ECO:0000313" key="2">
    <source>
        <dbReference type="Proteomes" id="UP000470772"/>
    </source>
</evidence>
<comment type="caution">
    <text evidence="1">The sequence shown here is derived from an EMBL/GenBank/DDBJ whole genome shotgun (WGS) entry which is preliminary data.</text>
</comment>
<organism evidence="1 2">
    <name type="scientific">Sulfuracidifex metallicus DSM 6482 = JCM 9184</name>
    <dbReference type="NCBI Taxonomy" id="523847"/>
    <lineage>
        <taxon>Archaea</taxon>
        <taxon>Thermoproteota</taxon>
        <taxon>Thermoprotei</taxon>
        <taxon>Sulfolobales</taxon>
        <taxon>Sulfolobaceae</taxon>
        <taxon>Sulfuracidifex</taxon>
    </lineage>
</organism>
<dbReference type="Proteomes" id="UP000470772">
    <property type="component" value="Unassembled WGS sequence"/>
</dbReference>
<accession>A0A6A9QHU9</accession>
<evidence type="ECO:0000313" key="1">
    <source>
        <dbReference type="EMBL" id="MUN28827.1"/>
    </source>
</evidence>
<name>A0A6A9QHU9_SULME</name>